<dbReference type="Proteomes" id="UP001292094">
    <property type="component" value="Unassembled WGS sequence"/>
</dbReference>
<name>A0AAE1Q9J4_9EUCA</name>
<dbReference type="AlphaFoldDB" id="A0AAE1Q9J4"/>
<accession>A0AAE1Q9J4</accession>
<proteinExistence type="predicted"/>
<keyword evidence="2" id="KW-1185">Reference proteome</keyword>
<comment type="caution">
    <text evidence="1">The sequence shown here is derived from an EMBL/GenBank/DDBJ whole genome shotgun (WGS) entry which is preliminary data.</text>
</comment>
<sequence>MWTMLLTKLVETIPQLLSPYLVGLVSGLCGLWSSKEESGRVAARVLAAREAIAVSVEARVLIPALKKSCGVVTRD</sequence>
<protein>
    <submittedName>
        <fullName evidence="1">Uncharacterized protein</fullName>
    </submittedName>
</protein>
<dbReference type="EMBL" id="JAWZYT010000608">
    <property type="protein sequence ID" value="KAK4321187.1"/>
    <property type="molecule type" value="Genomic_DNA"/>
</dbReference>
<evidence type="ECO:0000313" key="2">
    <source>
        <dbReference type="Proteomes" id="UP001292094"/>
    </source>
</evidence>
<reference evidence="1" key="1">
    <citation type="submission" date="2023-11" db="EMBL/GenBank/DDBJ databases">
        <title>Genome assemblies of two species of porcelain crab, Petrolisthes cinctipes and Petrolisthes manimaculis (Anomura: Porcellanidae).</title>
        <authorList>
            <person name="Angst P."/>
        </authorList>
    </citation>
    <scope>NUCLEOTIDE SEQUENCE</scope>
    <source>
        <strain evidence="1">PB745_02</strain>
        <tissue evidence="1">Gill</tissue>
    </source>
</reference>
<organism evidence="1 2">
    <name type="scientific">Petrolisthes manimaculis</name>
    <dbReference type="NCBI Taxonomy" id="1843537"/>
    <lineage>
        <taxon>Eukaryota</taxon>
        <taxon>Metazoa</taxon>
        <taxon>Ecdysozoa</taxon>
        <taxon>Arthropoda</taxon>
        <taxon>Crustacea</taxon>
        <taxon>Multicrustacea</taxon>
        <taxon>Malacostraca</taxon>
        <taxon>Eumalacostraca</taxon>
        <taxon>Eucarida</taxon>
        <taxon>Decapoda</taxon>
        <taxon>Pleocyemata</taxon>
        <taxon>Anomura</taxon>
        <taxon>Galatheoidea</taxon>
        <taxon>Porcellanidae</taxon>
        <taxon>Petrolisthes</taxon>
    </lineage>
</organism>
<evidence type="ECO:0000313" key="1">
    <source>
        <dbReference type="EMBL" id="KAK4321187.1"/>
    </source>
</evidence>
<gene>
    <name evidence="1" type="ORF">Pmani_007992</name>
</gene>